<dbReference type="EMBL" id="JABMOJ010000548">
    <property type="protein sequence ID" value="NQV66619.1"/>
    <property type="molecule type" value="Genomic_DNA"/>
</dbReference>
<dbReference type="InterPro" id="IPR018060">
    <property type="entry name" value="HTH_AraC"/>
</dbReference>
<dbReference type="AlphaFoldDB" id="A0A972VYF8"/>
<dbReference type="Gene3D" id="1.10.10.60">
    <property type="entry name" value="Homeodomain-like"/>
    <property type="match status" value="1"/>
</dbReference>
<keyword evidence="1" id="KW-0238">DNA-binding</keyword>
<dbReference type="GO" id="GO:0005829">
    <property type="term" value="C:cytosol"/>
    <property type="evidence" value="ECO:0007669"/>
    <property type="project" value="TreeGrafter"/>
</dbReference>
<dbReference type="SMART" id="SM00342">
    <property type="entry name" value="HTH_ARAC"/>
    <property type="match status" value="1"/>
</dbReference>
<name>A0A972VYF8_9GAMM</name>
<gene>
    <name evidence="3" type="ORF">HQ497_14775</name>
</gene>
<dbReference type="PANTHER" id="PTHR47894">
    <property type="entry name" value="HTH-TYPE TRANSCRIPTIONAL REGULATOR GADX"/>
    <property type="match status" value="1"/>
</dbReference>
<dbReference type="Pfam" id="PF12625">
    <property type="entry name" value="Arabinose_bd"/>
    <property type="match status" value="1"/>
</dbReference>
<dbReference type="GO" id="GO:0003700">
    <property type="term" value="F:DNA-binding transcription factor activity"/>
    <property type="evidence" value="ECO:0007669"/>
    <property type="project" value="InterPro"/>
</dbReference>
<evidence type="ECO:0000313" key="4">
    <source>
        <dbReference type="Proteomes" id="UP000754644"/>
    </source>
</evidence>
<protein>
    <submittedName>
        <fullName evidence="3">AraC family transcriptional regulator ligand-binding domain-containing protein</fullName>
    </submittedName>
</protein>
<evidence type="ECO:0000259" key="2">
    <source>
        <dbReference type="PROSITE" id="PS01124"/>
    </source>
</evidence>
<organism evidence="3 4">
    <name type="scientific">SAR86 cluster bacterium</name>
    <dbReference type="NCBI Taxonomy" id="2030880"/>
    <lineage>
        <taxon>Bacteria</taxon>
        <taxon>Pseudomonadati</taxon>
        <taxon>Pseudomonadota</taxon>
        <taxon>Gammaproteobacteria</taxon>
        <taxon>SAR86 cluster</taxon>
    </lineage>
</organism>
<dbReference type="Pfam" id="PF12833">
    <property type="entry name" value="HTH_18"/>
    <property type="match status" value="1"/>
</dbReference>
<evidence type="ECO:0000313" key="3">
    <source>
        <dbReference type="EMBL" id="NQV66619.1"/>
    </source>
</evidence>
<evidence type="ECO:0000256" key="1">
    <source>
        <dbReference type="ARBA" id="ARBA00023125"/>
    </source>
</evidence>
<dbReference type="Proteomes" id="UP000754644">
    <property type="component" value="Unassembled WGS sequence"/>
</dbReference>
<sequence length="338" mass="37122">MDLMPSAYALNLIEVARQQGIDLLEATALSLSELEADVYIPLSVYLRVVNSFDRLSPDDAWAFDFGQRLGINAHGALGLAAVSASTVGAGMISLCRYLRTRTCSLDATTMLSGEDLIGEFIHNAELGRQLPHACETVAMIVQNFLTATTGRVSLPLRWRFPYSMPAHGHRYTDFLWGKVEFGATTMQVVLPGALVKLSSLLKDQALSAAAERKCAELLQTLYANPDVEAVRSVLNKAYGSRVRESRPTTRIPTAPEVALSLHISTRTLMRRLHAADSSLKLIKDQLATSYLREMLSVGEYSASEMGQRLGYDNPGNFTRACRRMLGDTPQALLRAARQ</sequence>
<proteinExistence type="predicted"/>
<comment type="caution">
    <text evidence="3">The sequence shown here is derived from an EMBL/GenBank/DDBJ whole genome shotgun (WGS) entry which is preliminary data.</text>
</comment>
<dbReference type="InterPro" id="IPR032687">
    <property type="entry name" value="AraC-type_N"/>
</dbReference>
<dbReference type="PANTHER" id="PTHR47894:SF1">
    <property type="entry name" value="HTH-TYPE TRANSCRIPTIONAL REGULATOR VQSM"/>
    <property type="match status" value="1"/>
</dbReference>
<dbReference type="GO" id="GO:0000976">
    <property type="term" value="F:transcription cis-regulatory region binding"/>
    <property type="evidence" value="ECO:0007669"/>
    <property type="project" value="TreeGrafter"/>
</dbReference>
<dbReference type="PROSITE" id="PS01124">
    <property type="entry name" value="HTH_ARAC_FAMILY_2"/>
    <property type="match status" value="1"/>
</dbReference>
<accession>A0A972VYF8</accession>
<reference evidence="3" key="1">
    <citation type="submission" date="2020-05" db="EMBL/GenBank/DDBJ databases">
        <title>Sulfur intermediates as new biogeochemical hubs in an aquatic model microbial ecosystem.</title>
        <authorList>
            <person name="Vigneron A."/>
        </authorList>
    </citation>
    <scope>NUCLEOTIDE SEQUENCE</scope>
    <source>
        <strain evidence="3">Bin.250</strain>
    </source>
</reference>
<feature type="domain" description="HTH araC/xylS-type" evidence="2">
    <location>
        <begin position="228"/>
        <end position="335"/>
    </location>
</feature>